<organism evidence="1">
    <name type="scientific">marine sediment metagenome</name>
    <dbReference type="NCBI Taxonomy" id="412755"/>
    <lineage>
        <taxon>unclassified sequences</taxon>
        <taxon>metagenomes</taxon>
        <taxon>ecological metagenomes</taxon>
    </lineage>
</organism>
<protein>
    <submittedName>
        <fullName evidence="1">Uncharacterized protein</fullName>
    </submittedName>
</protein>
<reference evidence="1" key="1">
    <citation type="journal article" date="2015" name="Nature">
        <title>Complex archaea that bridge the gap between prokaryotes and eukaryotes.</title>
        <authorList>
            <person name="Spang A."/>
            <person name="Saw J.H."/>
            <person name="Jorgensen S.L."/>
            <person name="Zaremba-Niedzwiedzka K."/>
            <person name="Martijn J."/>
            <person name="Lind A.E."/>
            <person name="van Eijk R."/>
            <person name="Schleper C."/>
            <person name="Guy L."/>
            <person name="Ettema T.J."/>
        </authorList>
    </citation>
    <scope>NUCLEOTIDE SEQUENCE</scope>
</reference>
<accession>A0A0F9MAW4</accession>
<evidence type="ECO:0000313" key="1">
    <source>
        <dbReference type="EMBL" id="KKN04565.1"/>
    </source>
</evidence>
<proteinExistence type="predicted"/>
<dbReference type="AlphaFoldDB" id="A0A0F9MAW4"/>
<dbReference type="EMBL" id="LAZR01004905">
    <property type="protein sequence ID" value="KKN04565.1"/>
    <property type="molecule type" value="Genomic_DNA"/>
</dbReference>
<name>A0A0F9MAW4_9ZZZZ</name>
<sequence>MCFYITATLPKNTDLDKISTILDKFEMSFIHIHNDIVSSQLKAGDLYLRATKSYCDCDTILGSLNRQNEYQTLLNSKKVKTLRKKKWTNKEIDKWIKQKLQNKKKNPEDI</sequence>
<comment type="caution">
    <text evidence="1">The sequence shown here is derived from an EMBL/GenBank/DDBJ whole genome shotgun (WGS) entry which is preliminary data.</text>
</comment>
<gene>
    <name evidence="1" type="ORF">LCGC14_1096180</name>
</gene>